<organism evidence="2 3">
    <name type="scientific">Mucilaginibacter ximonensis</name>
    <dbReference type="NCBI Taxonomy" id="538021"/>
    <lineage>
        <taxon>Bacteria</taxon>
        <taxon>Pseudomonadati</taxon>
        <taxon>Bacteroidota</taxon>
        <taxon>Sphingobacteriia</taxon>
        <taxon>Sphingobacteriales</taxon>
        <taxon>Sphingobacteriaceae</taxon>
        <taxon>Mucilaginibacter</taxon>
    </lineage>
</organism>
<reference evidence="3" key="1">
    <citation type="journal article" date="2019" name="Int. J. Syst. Evol. Microbiol.">
        <title>The Global Catalogue of Microorganisms (GCM) 10K type strain sequencing project: providing services to taxonomists for standard genome sequencing and annotation.</title>
        <authorList>
            <consortium name="The Broad Institute Genomics Platform"/>
            <consortium name="The Broad Institute Genome Sequencing Center for Infectious Disease"/>
            <person name="Wu L."/>
            <person name="Ma J."/>
        </authorList>
    </citation>
    <scope>NUCLEOTIDE SEQUENCE [LARGE SCALE GENOMIC DNA]</scope>
    <source>
        <strain evidence="3">KCTC 22437</strain>
    </source>
</reference>
<proteinExistence type="predicted"/>
<dbReference type="RefSeq" id="WP_377180956.1">
    <property type="nucleotide sequence ID" value="NZ_JBHUPD010000001.1"/>
</dbReference>
<sequence>MTKKKYILKPGKHQFAPGSAAMHENDSLTDKEAAWYIKRYPHIKTLFEQLPGRQSSPIKQTQSEEGK</sequence>
<feature type="region of interest" description="Disordered" evidence="1">
    <location>
        <begin position="48"/>
        <end position="67"/>
    </location>
</feature>
<feature type="compositionally biased region" description="Polar residues" evidence="1">
    <location>
        <begin position="52"/>
        <end position="61"/>
    </location>
</feature>
<gene>
    <name evidence="2" type="ORF">ACFS5N_00150</name>
</gene>
<keyword evidence="3" id="KW-1185">Reference proteome</keyword>
<dbReference type="Proteomes" id="UP001597557">
    <property type="component" value="Unassembled WGS sequence"/>
</dbReference>
<protein>
    <submittedName>
        <fullName evidence="2">Uncharacterized protein</fullName>
    </submittedName>
</protein>
<evidence type="ECO:0000313" key="2">
    <source>
        <dbReference type="EMBL" id="MFD2870854.1"/>
    </source>
</evidence>
<accession>A0ABW5Y668</accession>
<evidence type="ECO:0000313" key="3">
    <source>
        <dbReference type="Proteomes" id="UP001597557"/>
    </source>
</evidence>
<dbReference type="EMBL" id="JBHUPD010000001">
    <property type="protein sequence ID" value="MFD2870854.1"/>
    <property type="molecule type" value="Genomic_DNA"/>
</dbReference>
<comment type="caution">
    <text evidence="2">The sequence shown here is derived from an EMBL/GenBank/DDBJ whole genome shotgun (WGS) entry which is preliminary data.</text>
</comment>
<evidence type="ECO:0000256" key="1">
    <source>
        <dbReference type="SAM" id="MobiDB-lite"/>
    </source>
</evidence>
<name>A0ABW5Y668_9SPHI</name>